<comment type="caution">
    <text evidence="2">The sequence shown here is derived from an EMBL/GenBank/DDBJ whole genome shotgun (WGS) entry which is preliminary data.</text>
</comment>
<dbReference type="Proteomes" id="UP000009326">
    <property type="component" value="Unassembled WGS sequence"/>
</dbReference>
<gene>
    <name evidence="2" type="ORF">BN52_06385</name>
    <name evidence="3" type="ORF">FC38_GL000566</name>
</gene>
<dbReference type="AlphaFoldDB" id="I7LC95"/>
<dbReference type="PANTHER" id="PTHR39966">
    <property type="entry name" value="BLL2471 PROTEIN-RELATED"/>
    <property type="match status" value="1"/>
</dbReference>
<dbReference type="OrthoDB" id="9769774at2"/>
<sequence length="405" mass="46308">MTKADTPKKRQQAILKILHFIQAGGDLETAKGMFQESFDQVDVSEITNAERQLIAGGLDPSAIQYLCNVHVDLFRDHIKTNDENPDFSIPGHPVHTIKLENLVIKSLINDYLLPHLEKWQKQQSADELGKIRQALHDLATVDKHYSRKETSIFPIMNKYGITAPPQVMWGVDDDIRALIAKAEALTDNEDPDVTELTEAIKKAGHEVLEMIFKEEEIMLPMIDEVADASDWYNVKQEEKQIGYTLINPPMNWRPKLPKAQPATVGLADLSSLVVNFKEGSLNLKQIQAIIDLLPFALTFVDEHDRVAFFGGVASFYPHSKNVLGLPVFDCHTAKSRPLIEKIFHQFHSGEKDHYEFWFQPKKLGRYLYLRYYAVHDESGKYLGCLEVGEDVTEIRQWQEEKRTIE</sequence>
<proteinExistence type="predicted"/>
<dbReference type="InterPro" id="IPR012312">
    <property type="entry name" value="Hemerythrin-like"/>
</dbReference>
<dbReference type="STRING" id="1423751.FC38_GL000566"/>
<evidence type="ECO:0000259" key="1">
    <source>
        <dbReference type="PROSITE" id="PS50113"/>
    </source>
</evidence>
<dbReference type="PANTHER" id="PTHR39966:SF3">
    <property type="entry name" value="DUF438 DOMAIN-CONTAINING PROTEIN"/>
    <property type="match status" value="1"/>
</dbReference>
<protein>
    <recommendedName>
        <fullName evidence="1">PAC domain-containing protein</fullName>
    </recommendedName>
</protein>
<reference evidence="2 4" key="1">
    <citation type="submission" date="2012-06" db="EMBL/GenBank/DDBJ databases">
        <title>Draft genome sequence of Lactobacillus gigeriorum CRBIP 24.85T, isolated from chicken crop.</title>
        <authorList>
            <person name="Cousin S."/>
            <person name="Ma L."/>
            <person name="Creno S."/>
            <person name="Clermont D."/>
            <person name="Loux V."/>
            <person name="Bizet C."/>
            <person name="Bouchier C."/>
        </authorList>
    </citation>
    <scope>NUCLEOTIDE SEQUENCE [LARGE SCALE GENOMIC DNA]</scope>
    <source>
        <strain evidence="4">CRBIP 24.85T</strain>
        <strain evidence="2">Type strain: CRBIP 24.85</strain>
    </source>
</reference>
<dbReference type="GO" id="GO:0005886">
    <property type="term" value="C:plasma membrane"/>
    <property type="evidence" value="ECO:0007669"/>
    <property type="project" value="TreeGrafter"/>
</dbReference>
<dbReference type="EMBL" id="AYZO01000019">
    <property type="protein sequence ID" value="KRN11719.1"/>
    <property type="molecule type" value="Genomic_DNA"/>
</dbReference>
<dbReference type="Pfam" id="PF13596">
    <property type="entry name" value="PAS_10"/>
    <property type="match status" value="1"/>
</dbReference>
<dbReference type="EMBL" id="CAKC01000009">
    <property type="protein sequence ID" value="CCI86296.1"/>
    <property type="molecule type" value="Genomic_DNA"/>
</dbReference>
<accession>I7LC95</accession>
<evidence type="ECO:0000313" key="5">
    <source>
        <dbReference type="Proteomes" id="UP000051521"/>
    </source>
</evidence>
<dbReference type="Proteomes" id="UP000051521">
    <property type="component" value="Unassembled WGS sequence"/>
</dbReference>
<dbReference type="Gene3D" id="1.20.120.520">
    <property type="entry name" value="nmb1532 protein domain like"/>
    <property type="match status" value="1"/>
</dbReference>
<dbReference type="InterPro" id="IPR007380">
    <property type="entry name" value="DUF438"/>
</dbReference>
<evidence type="ECO:0000313" key="2">
    <source>
        <dbReference type="EMBL" id="CCI86296.1"/>
    </source>
</evidence>
<dbReference type="Gene3D" id="3.30.450.20">
    <property type="entry name" value="PAS domain"/>
    <property type="match status" value="1"/>
</dbReference>
<dbReference type="Pfam" id="PF01814">
    <property type="entry name" value="Hemerythrin"/>
    <property type="match status" value="1"/>
</dbReference>
<dbReference type="SUPFAM" id="SSF55785">
    <property type="entry name" value="PYP-like sensor domain (PAS domain)"/>
    <property type="match status" value="1"/>
</dbReference>
<reference evidence="3 5" key="2">
    <citation type="journal article" date="2015" name="Genome Announc.">
        <title>Expanding the biotechnology potential of lactobacilli through comparative genomics of 213 strains and associated genera.</title>
        <authorList>
            <person name="Sun Z."/>
            <person name="Harris H.M."/>
            <person name="McCann A."/>
            <person name="Guo C."/>
            <person name="Argimon S."/>
            <person name="Zhang W."/>
            <person name="Yang X."/>
            <person name="Jeffery I.B."/>
            <person name="Cooney J.C."/>
            <person name="Kagawa T.F."/>
            <person name="Liu W."/>
            <person name="Song Y."/>
            <person name="Salvetti E."/>
            <person name="Wrobel A."/>
            <person name="Rasinkangas P."/>
            <person name="Parkhill J."/>
            <person name="Rea M.C."/>
            <person name="O'Sullivan O."/>
            <person name="Ritari J."/>
            <person name="Douillard F.P."/>
            <person name="Paul Ross R."/>
            <person name="Yang R."/>
            <person name="Briner A.E."/>
            <person name="Felis G.E."/>
            <person name="de Vos W.M."/>
            <person name="Barrangou R."/>
            <person name="Klaenhammer T.R."/>
            <person name="Caufield P.W."/>
            <person name="Cui Y."/>
            <person name="Zhang H."/>
            <person name="O'Toole P.W."/>
        </authorList>
    </citation>
    <scope>NUCLEOTIDE SEQUENCE [LARGE SCALE GENOMIC DNA]</scope>
    <source>
        <strain evidence="3 5">DSM 23908</strain>
    </source>
</reference>
<dbReference type="InterPro" id="IPR000700">
    <property type="entry name" value="PAS-assoc_C"/>
</dbReference>
<keyword evidence="5" id="KW-1185">Reference proteome</keyword>
<evidence type="ECO:0000313" key="3">
    <source>
        <dbReference type="EMBL" id="KRN11719.1"/>
    </source>
</evidence>
<dbReference type="PATRIC" id="fig|1423751.3.peg.589"/>
<dbReference type="RefSeq" id="WP_008472187.1">
    <property type="nucleotide sequence ID" value="NZ_AYZO01000019.1"/>
</dbReference>
<dbReference type="InterPro" id="IPR035965">
    <property type="entry name" value="PAS-like_dom_sf"/>
</dbReference>
<organism evidence="2 4">
    <name type="scientific">Lactobacillus gigeriorum DSM 23908 = CRBIP 24.85</name>
    <dbReference type="NCBI Taxonomy" id="1423751"/>
    <lineage>
        <taxon>Bacteria</taxon>
        <taxon>Bacillati</taxon>
        <taxon>Bacillota</taxon>
        <taxon>Bacilli</taxon>
        <taxon>Lactobacillales</taxon>
        <taxon>Lactobacillaceae</taxon>
        <taxon>Lactobacillus</taxon>
    </lineage>
</organism>
<evidence type="ECO:0000313" key="4">
    <source>
        <dbReference type="Proteomes" id="UP000009326"/>
    </source>
</evidence>
<name>I7LC95_9LACO</name>
<feature type="domain" description="PAC" evidence="1">
    <location>
        <begin position="352"/>
        <end position="403"/>
    </location>
</feature>
<dbReference type="PROSITE" id="PS50113">
    <property type="entry name" value="PAC"/>
    <property type="match status" value="1"/>
</dbReference>
<dbReference type="Pfam" id="PF04282">
    <property type="entry name" value="DUF438"/>
    <property type="match status" value="1"/>
</dbReference>